<dbReference type="PANTHER" id="PTHR24123:SF33">
    <property type="entry name" value="PROTEIN HOS4"/>
    <property type="match status" value="1"/>
</dbReference>
<dbReference type="Pfam" id="PF14420">
    <property type="entry name" value="Clr5"/>
    <property type="match status" value="1"/>
</dbReference>
<dbReference type="InterPro" id="IPR051165">
    <property type="entry name" value="Multifunctional_ANK_Repeat"/>
</dbReference>
<keyword evidence="1" id="KW-0677">Repeat</keyword>
<dbReference type="EMBL" id="JANPWZ010000391">
    <property type="protein sequence ID" value="KAJ3577320.1"/>
    <property type="molecule type" value="Genomic_DNA"/>
</dbReference>
<feature type="region of interest" description="Disordered" evidence="4">
    <location>
        <begin position="960"/>
        <end position="987"/>
    </location>
</feature>
<dbReference type="Proteomes" id="UP001148614">
    <property type="component" value="Unassembled WGS sequence"/>
</dbReference>
<keyword evidence="7" id="KW-1185">Reference proteome</keyword>
<feature type="repeat" description="ANK" evidence="3">
    <location>
        <begin position="850"/>
        <end position="882"/>
    </location>
</feature>
<dbReference type="SMART" id="SM00248">
    <property type="entry name" value="ANK"/>
    <property type="match status" value="5"/>
</dbReference>
<comment type="caution">
    <text evidence="6">The sequence shown here is derived from an EMBL/GenBank/DDBJ whole genome shotgun (WGS) entry which is preliminary data.</text>
</comment>
<evidence type="ECO:0000259" key="5">
    <source>
        <dbReference type="Pfam" id="PF14420"/>
    </source>
</evidence>
<dbReference type="PROSITE" id="PS50088">
    <property type="entry name" value="ANK_REPEAT"/>
    <property type="match status" value="3"/>
</dbReference>
<dbReference type="InterPro" id="IPR025676">
    <property type="entry name" value="Clr5_dom"/>
</dbReference>
<dbReference type="AlphaFoldDB" id="A0A9W8NI42"/>
<organism evidence="6 7">
    <name type="scientific">Xylaria arbuscula</name>
    <dbReference type="NCBI Taxonomy" id="114810"/>
    <lineage>
        <taxon>Eukaryota</taxon>
        <taxon>Fungi</taxon>
        <taxon>Dikarya</taxon>
        <taxon>Ascomycota</taxon>
        <taxon>Pezizomycotina</taxon>
        <taxon>Sordariomycetes</taxon>
        <taxon>Xylariomycetidae</taxon>
        <taxon>Xylariales</taxon>
        <taxon>Xylariaceae</taxon>
        <taxon>Xylaria</taxon>
    </lineage>
</organism>
<dbReference type="PROSITE" id="PS50297">
    <property type="entry name" value="ANK_REP_REGION"/>
    <property type="match status" value="3"/>
</dbReference>
<evidence type="ECO:0000256" key="3">
    <source>
        <dbReference type="PROSITE-ProRule" id="PRU00023"/>
    </source>
</evidence>
<feature type="repeat" description="ANK" evidence="3">
    <location>
        <begin position="815"/>
        <end position="847"/>
    </location>
</feature>
<dbReference type="SUPFAM" id="SSF48403">
    <property type="entry name" value="Ankyrin repeat"/>
    <property type="match status" value="2"/>
</dbReference>
<dbReference type="Gene3D" id="1.25.40.20">
    <property type="entry name" value="Ankyrin repeat-containing domain"/>
    <property type="match status" value="2"/>
</dbReference>
<accession>A0A9W8NI42</accession>
<dbReference type="Pfam" id="PF12796">
    <property type="entry name" value="Ank_2"/>
    <property type="match status" value="1"/>
</dbReference>
<sequence length="987" mass="110542">MPPNRYQPGELRDADWKDNKETLRRLYLTERRTLKDVKKKMESEHGFPTTPLSTYESKLRDLLGLRKKMKSQDWRPVYRHYLNSGNRHTALHFNDTRIPWGKAWKEIKRSGARTSSEDDTVGLPAGVIMRTPSPVLALRESSSLRRQPPPWHFADAAPEGLRPDALIRRWNIYNIPTNVLRIKMLSKPREPLDEPLDVILNQTPLHIIEKLLKGDSPTLRLATHNLIRYSVGLLRKDDFCNIVRAVSISHPEWVLHDKYLRLAAVIGCSDTCCLLLRMPYYYNMGYNGQYLEAIMESIARGHDECATTLWQHLIQPDTLMSLKTAGFQTAFESFLYHILLQREHGLEGGSKWSVDRGEPSVLQILTWFLEAGANINAPAQLSGFQRNRHYTRHTSKGWMPTIIDDLYYKNLQLHSRLAGHSILSCTEITRSGIRHAAKGGIDALRMYLLSISSYTPVQQDKLLGIFLTEELLGSVGAPHTDLDAIQTLLDYTPSLPYFGMKLNVSAMLYYIVRKARQNGIHHKTNRIVEILTSKGAHVVAETIEVAVESKGTALLQILSPYTADLSTRGTLALCTAMQLDNFEAVSWLLDRGVDGNATVRDNKTKEDITVVARANKSVAGHEPFCIFDYEVEDEVVQSLRPMSYAMLEYAMFRNIKLRASPNDPSIRRLLWLILKNVSEKSAWPDEFKKVQLVLTAGTIDIEHESSSPEPCLLEACFIGKDIQLSRSLALMGLLLEHGIPTKNSGVLTHLIAHRAPNDKIRRVFDSEIDVSVYCGQGLYGEKTPLQAAAGIGSLHWVRLLIERGANVNHPAKGWWGRTALQAACENGNIDLIRLLLIHGAHVNAPPAPDYGVTAFQAAAMHGDFEIALPLLDYGADINAPPSADLGYCALDGAAAYGRLDMVQFLLDLGALSYVRGESGYRGAILKAEKYEPAIADMIRQHALKQGKCGEELTLHYTQWEDGISSDSDDTDDASGVSDTDSDLDFEI</sequence>
<evidence type="ECO:0000256" key="1">
    <source>
        <dbReference type="ARBA" id="ARBA00022737"/>
    </source>
</evidence>
<evidence type="ECO:0000313" key="6">
    <source>
        <dbReference type="EMBL" id="KAJ3577320.1"/>
    </source>
</evidence>
<gene>
    <name evidence="6" type="ORF">NPX13_g3247</name>
</gene>
<dbReference type="PANTHER" id="PTHR24123">
    <property type="entry name" value="ANKYRIN REPEAT-CONTAINING"/>
    <property type="match status" value="1"/>
</dbReference>
<evidence type="ECO:0000256" key="4">
    <source>
        <dbReference type="SAM" id="MobiDB-lite"/>
    </source>
</evidence>
<evidence type="ECO:0000256" key="2">
    <source>
        <dbReference type="ARBA" id="ARBA00023043"/>
    </source>
</evidence>
<feature type="domain" description="Clr5" evidence="5">
    <location>
        <begin position="13"/>
        <end position="60"/>
    </location>
</feature>
<reference evidence="6" key="1">
    <citation type="submission" date="2022-07" db="EMBL/GenBank/DDBJ databases">
        <title>Genome Sequence of Xylaria arbuscula.</title>
        <authorList>
            <person name="Buettner E."/>
        </authorList>
    </citation>
    <scope>NUCLEOTIDE SEQUENCE</scope>
    <source>
        <strain evidence="6">VT107</strain>
    </source>
</reference>
<dbReference type="InterPro" id="IPR002110">
    <property type="entry name" value="Ankyrin_rpt"/>
</dbReference>
<dbReference type="Pfam" id="PF00023">
    <property type="entry name" value="Ank"/>
    <property type="match status" value="1"/>
</dbReference>
<protein>
    <recommendedName>
        <fullName evidence="5">Clr5 domain-containing protein</fullName>
    </recommendedName>
</protein>
<keyword evidence="2 3" id="KW-0040">ANK repeat</keyword>
<feature type="repeat" description="ANK" evidence="3">
    <location>
        <begin position="780"/>
        <end position="812"/>
    </location>
</feature>
<dbReference type="InterPro" id="IPR036770">
    <property type="entry name" value="Ankyrin_rpt-contain_sf"/>
</dbReference>
<proteinExistence type="predicted"/>
<evidence type="ECO:0000313" key="7">
    <source>
        <dbReference type="Proteomes" id="UP001148614"/>
    </source>
</evidence>
<name>A0A9W8NI42_9PEZI</name>
<dbReference type="VEuPathDB" id="FungiDB:F4678DRAFT_466514"/>